<dbReference type="AlphaFoldDB" id="A0AB33GIT6"/>
<organism evidence="1 2">
    <name type="scientific">Halarcobacter bivalviorum</name>
    <dbReference type="NCBI Taxonomy" id="663364"/>
    <lineage>
        <taxon>Bacteria</taxon>
        <taxon>Pseudomonadati</taxon>
        <taxon>Campylobacterota</taxon>
        <taxon>Epsilonproteobacteria</taxon>
        <taxon>Campylobacterales</taxon>
        <taxon>Arcobacteraceae</taxon>
        <taxon>Halarcobacter</taxon>
    </lineage>
</organism>
<reference evidence="1 2" key="1">
    <citation type="submission" date="2018-07" db="EMBL/GenBank/DDBJ databases">
        <title>Complete genome of the Arcobacter bivalviorum type strain LMG 26154.</title>
        <authorList>
            <person name="Miller W.G."/>
            <person name="Yee E."/>
            <person name="Bono J.L."/>
        </authorList>
    </citation>
    <scope>NUCLEOTIDE SEQUENCE [LARGE SCALE GENOMIC DNA]</scope>
    <source>
        <strain evidence="1 2">LMG 26154</strain>
    </source>
</reference>
<dbReference type="EMBL" id="CP031217">
    <property type="protein sequence ID" value="AXH13388.1"/>
    <property type="molecule type" value="Genomic_DNA"/>
</dbReference>
<evidence type="ECO:0000313" key="1">
    <source>
        <dbReference type="EMBL" id="AXH13388.1"/>
    </source>
</evidence>
<gene>
    <name evidence="1" type="ORF">ABIV_2414</name>
</gene>
<protein>
    <recommendedName>
        <fullName evidence="3">Peptidase MA superfamily protein</fullName>
    </recommendedName>
</protein>
<sequence>MIKLIVLVFLPFYFLFAKNENVYIKEEFRIYYTLTGKNALPLKNQEDKNNNQVPDYVESIYEKLRFASDLINKKLHFKSPLTQKRFHGAKYIDIYLINLKARGAASDILNKKNKSISIKLSTDLIPNTLTPLHEFFHLVHYGYTYFNNRWVMEGHARWIEKIAKNEKGNYKRKLPQSIVELEILLNSTYSSKYFWNRLAYLYDNSFENTQLFFLKVLEKLALYDNKAEEFYFYPKQRWTEKQQKSFNNNIFILNAIKETILALRMNEKEALDFVTLIDKYLNYMEYENNKKNLTKELRRIDFIKFSKSYDEDFIFKINKIIKEKQIKESKIFPSKSLYYNKKKTITKAVMYKNGYLYIGEYIKENSFGVYFTNKNISTFEELSLNDNYIPIDFFIENDYIYLMVKDKTSSYERIKVLRTKNKFYWDLVFQFDNNEKNLNKFFYDKSTFYFINNADKLLYTIKKEI</sequence>
<evidence type="ECO:0008006" key="3">
    <source>
        <dbReference type="Google" id="ProtNLM"/>
    </source>
</evidence>
<accession>A0AB33GIT6</accession>
<proteinExistence type="predicted"/>
<dbReference type="RefSeq" id="WP_114840172.1">
    <property type="nucleotide sequence ID" value="NZ_CP031217.1"/>
</dbReference>
<dbReference type="Proteomes" id="UP000253850">
    <property type="component" value="Chromosome"/>
</dbReference>
<evidence type="ECO:0000313" key="2">
    <source>
        <dbReference type="Proteomes" id="UP000253850"/>
    </source>
</evidence>
<dbReference type="KEGG" id="hbv:ABIV_2414"/>
<name>A0AB33GIT6_9BACT</name>